<keyword evidence="7" id="KW-0496">Mitochondrion</keyword>
<organism evidence="12">
    <name type="scientific">Dendroctonus ponderosae</name>
    <name type="common">Mountain pine beetle</name>
    <dbReference type="NCBI Taxonomy" id="77166"/>
    <lineage>
        <taxon>Eukaryota</taxon>
        <taxon>Metazoa</taxon>
        <taxon>Ecdysozoa</taxon>
        <taxon>Arthropoda</taxon>
        <taxon>Hexapoda</taxon>
        <taxon>Insecta</taxon>
        <taxon>Pterygota</taxon>
        <taxon>Neoptera</taxon>
        <taxon>Endopterygota</taxon>
        <taxon>Coleoptera</taxon>
        <taxon>Polyphaga</taxon>
        <taxon>Cucujiformia</taxon>
        <taxon>Curculionidae</taxon>
        <taxon>Scolytinae</taxon>
        <taxon>Dendroctonus</taxon>
    </lineage>
</organism>
<dbReference type="PANTHER" id="PTHR11362">
    <property type="entry name" value="PHOSPHATIDYLETHANOLAMINE-BINDING PROTEIN"/>
    <property type="match status" value="1"/>
</dbReference>
<dbReference type="SUPFAM" id="SSF49777">
    <property type="entry name" value="PEBP-like"/>
    <property type="match status" value="1"/>
</dbReference>
<dbReference type="AlphaFoldDB" id="N6THB7"/>
<dbReference type="InterPro" id="IPR010987">
    <property type="entry name" value="Glutathione-S-Trfase_C-like"/>
</dbReference>
<dbReference type="GO" id="GO:0045174">
    <property type="term" value="F:glutathione dehydrogenase (ascorbate) activity"/>
    <property type="evidence" value="ECO:0007669"/>
    <property type="project" value="UniProtKB-ARBA"/>
</dbReference>
<dbReference type="Gene3D" id="1.20.1050.10">
    <property type="match status" value="1"/>
</dbReference>
<dbReference type="Pfam" id="PF01161">
    <property type="entry name" value="PBP"/>
    <property type="match status" value="1"/>
</dbReference>
<keyword evidence="4" id="KW-0689">Ribosomal protein</keyword>
<dbReference type="PROSITE" id="PS50405">
    <property type="entry name" value="GST_CTER"/>
    <property type="match status" value="1"/>
</dbReference>
<gene>
    <name evidence="12" type="ORF">YQE_03647</name>
</gene>
<name>N6THB7_DENPD</name>
<evidence type="ECO:0000256" key="4">
    <source>
        <dbReference type="ARBA" id="ARBA00022980"/>
    </source>
</evidence>
<keyword evidence="3" id="KW-0809">Transit peptide</keyword>
<dbReference type="InterPro" id="IPR035810">
    <property type="entry name" value="PEBP_euk"/>
</dbReference>
<evidence type="ECO:0000256" key="5">
    <source>
        <dbReference type="ARBA" id="ARBA00023002"/>
    </source>
</evidence>
<evidence type="ECO:0000313" key="12">
    <source>
        <dbReference type="EMBL" id="ENN79824.1"/>
    </source>
</evidence>
<dbReference type="Gene3D" id="3.90.280.10">
    <property type="entry name" value="PEBP-like"/>
    <property type="match status" value="1"/>
</dbReference>
<dbReference type="PANTHER" id="PTHR11362:SF133">
    <property type="entry name" value="LARGE RIBOSOMAL SUBUNIT PROTEIN ML38"/>
    <property type="match status" value="1"/>
</dbReference>
<dbReference type="InterPro" id="IPR036282">
    <property type="entry name" value="Glutathione-S-Trfase_C_sf"/>
</dbReference>
<reference evidence="12" key="1">
    <citation type="journal article" date="2013" name="Genome Biol.">
        <title>Draft genome of the mountain pine beetle, Dendroctonus ponderosae Hopkins, a major forest pest.</title>
        <authorList>
            <person name="Keeling C.I."/>
            <person name="Yuen M.M."/>
            <person name="Liao N.Y."/>
            <person name="Docking T.R."/>
            <person name="Chan S.K."/>
            <person name="Taylor G.A."/>
            <person name="Palmquist D.L."/>
            <person name="Jackman S.D."/>
            <person name="Nguyen A."/>
            <person name="Li M."/>
            <person name="Henderson H."/>
            <person name="Janes J.K."/>
            <person name="Zhao Y."/>
            <person name="Pandoh P."/>
            <person name="Moore R."/>
            <person name="Sperling F.A."/>
            <person name="Huber D.P."/>
            <person name="Birol I."/>
            <person name="Jones S.J."/>
            <person name="Bohlmann J."/>
        </authorList>
    </citation>
    <scope>NUCLEOTIDE SEQUENCE</scope>
</reference>
<evidence type="ECO:0000256" key="6">
    <source>
        <dbReference type="ARBA" id="ARBA00023054"/>
    </source>
</evidence>
<protein>
    <recommendedName>
        <fullName evidence="10">Large ribosomal subunit protein mL38</fullName>
    </recommendedName>
    <alternativeName>
        <fullName evidence="11">39S ribosomal protein L38, mitochondrial</fullName>
    </alternativeName>
</protein>
<keyword evidence="6" id="KW-0175">Coiled coil</keyword>
<proteinExistence type="inferred from homology"/>
<dbReference type="Pfam" id="PF13410">
    <property type="entry name" value="GST_C_2"/>
    <property type="match status" value="1"/>
</dbReference>
<dbReference type="GO" id="GO:0005743">
    <property type="term" value="C:mitochondrial inner membrane"/>
    <property type="evidence" value="ECO:0007669"/>
    <property type="project" value="UniProtKB-ARBA"/>
</dbReference>
<evidence type="ECO:0000256" key="10">
    <source>
        <dbReference type="ARBA" id="ARBA00039444"/>
    </source>
</evidence>
<dbReference type="HOGENOM" id="CLU_043994_0_1_1"/>
<sequence>MVHTMTNFLSSIGRFSLEDDEVIVNGLTTFERELFHRGTPFFGGSKPGMLDLMIWPWCERAEILKLFGNANLLKKDKYRRLLEWCRRMSEEPSVKKSFMESDIHIKYLQSYRAGRPDYDMILDSSEFPSFTERQVKDPLVHFKVDIGLPPRTIPRSKQLQERLEHFRRQHKNPEMERLARNQQLIVDLEKSNQEWLHTVGPQHIKQIAEHYGVFEHLFGDAYFLPQVPLQVLYTKEEVKYPVYYGNVLKPEDASQKPEVTYESEPQDLWTLVLTNPDGHFTDNDKEYVHWFVANIPGNAVEKGETVVEYMPPFPPKGTGYHRHIFILYKQNKKLDFSGYKKPGPCSSLPERTFSTYDFYRGLQDEITPAGLAFFQADWSMFVRKFFHNVLDVKEPVYEYDFPKPYIRRQEWFPLRKPFNLYMDKYRDPKQINKEFLVRKLKKVHPFKAPEPPAPYPNAQYFERTVPTWLKLEIRKSRLKEGRINEIE</sequence>
<keyword evidence="5" id="KW-0560">Oxidoreductase</keyword>
<evidence type="ECO:0000256" key="7">
    <source>
        <dbReference type="ARBA" id="ARBA00023128"/>
    </source>
</evidence>
<accession>N6THB7</accession>
<dbReference type="InterPro" id="IPR008914">
    <property type="entry name" value="PEBP"/>
</dbReference>
<evidence type="ECO:0000256" key="9">
    <source>
        <dbReference type="ARBA" id="ARBA00038016"/>
    </source>
</evidence>
<dbReference type="OrthoDB" id="2153661at2759"/>
<evidence type="ECO:0000256" key="3">
    <source>
        <dbReference type="ARBA" id="ARBA00022946"/>
    </source>
</evidence>
<dbReference type="FunFam" id="1.20.1050.10:FF:000009">
    <property type="entry name" value="Glutathione S-transferase omega-1"/>
    <property type="match status" value="1"/>
</dbReference>
<evidence type="ECO:0000256" key="8">
    <source>
        <dbReference type="ARBA" id="ARBA00023274"/>
    </source>
</evidence>
<dbReference type="FunFam" id="3.90.280.10:FF:000002">
    <property type="entry name" value="39S ribosomal protein L38, mitochondrial"/>
    <property type="match status" value="1"/>
</dbReference>
<comment type="subcellular location">
    <subcellularLocation>
        <location evidence="1">Mitochondrion</location>
    </subcellularLocation>
</comment>
<dbReference type="Gene3D" id="3.40.30.10">
    <property type="entry name" value="Glutaredoxin"/>
    <property type="match status" value="1"/>
</dbReference>
<dbReference type="SUPFAM" id="SSF47616">
    <property type="entry name" value="GST C-terminal domain-like"/>
    <property type="match status" value="1"/>
</dbReference>
<dbReference type="GO" id="GO:0005762">
    <property type="term" value="C:mitochondrial large ribosomal subunit"/>
    <property type="evidence" value="ECO:0007669"/>
    <property type="project" value="TreeGrafter"/>
</dbReference>
<dbReference type="OMA" id="PQKKFPH"/>
<keyword evidence="8" id="KW-0687">Ribonucleoprotein</keyword>
<evidence type="ECO:0000256" key="11">
    <source>
        <dbReference type="ARBA" id="ARBA00041206"/>
    </source>
</evidence>
<evidence type="ECO:0000256" key="2">
    <source>
        <dbReference type="ARBA" id="ARBA00011067"/>
    </source>
</evidence>
<dbReference type="InterPro" id="IPR036610">
    <property type="entry name" value="PEBP-like_sf"/>
</dbReference>
<evidence type="ECO:0000256" key="1">
    <source>
        <dbReference type="ARBA" id="ARBA00004173"/>
    </source>
</evidence>
<dbReference type="CDD" id="cd00866">
    <property type="entry name" value="PEBP_euk"/>
    <property type="match status" value="1"/>
</dbReference>
<comment type="similarity">
    <text evidence="9">Belongs to the phosphatidylethanolamine-binding protein family. Mitochondrion-specific ribosomal protein mL38 subfamily.</text>
</comment>
<feature type="non-terminal residue" evidence="12">
    <location>
        <position position="1"/>
    </location>
</feature>
<dbReference type="EMBL" id="KB740635">
    <property type="protein sequence ID" value="ENN79824.1"/>
    <property type="molecule type" value="Genomic_DNA"/>
</dbReference>
<comment type="similarity">
    <text evidence="2">Belongs to the GST superfamily. Omega family.</text>
</comment>